<gene>
    <name evidence="7" type="ORF">Q7514_18210</name>
</gene>
<evidence type="ECO:0000313" key="8">
    <source>
        <dbReference type="Proteomes" id="UP001336020"/>
    </source>
</evidence>
<accession>A0ABU7LD26</accession>
<feature type="domain" description="DUF202" evidence="6">
    <location>
        <begin position="22"/>
        <end position="88"/>
    </location>
</feature>
<evidence type="ECO:0000256" key="4">
    <source>
        <dbReference type="ARBA" id="ARBA00023136"/>
    </source>
</evidence>
<comment type="caution">
    <text evidence="7">The sequence shown here is derived from an EMBL/GenBank/DDBJ whole genome shotgun (WGS) entry which is preliminary data.</text>
</comment>
<dbReference type="InterPro" id="IPR003807">
    <property type="entry name" value="DUF202"/>
</dbReference>
<comment type="subcellular location">
    <subcellularLocation>
        <location evidence="1">Endomembrane system</location>
        <topology evidence="1">Multi-pass membrane protein</topology>
    </subcellularLocation>
</comment>
<dbReference type="RefSeq" id="WP_330134673.1">
    <property type="nucleotide sequence ID" value="NZ_JAUTXY010000008.1"/>
</dbReference>
<name>A0ABU7LD26_9NOCA</name>
<evidence type="ECO:0000259" key="6">
    <source>
        <dbReference type="Pfam" id="PF02656"/>
    </source>
</evidence>
<sequence length="122" mass="13343">MRPIRRNRRPRALREGIDPDPRFTLANERTFLAWIRTALGLIAAAVALETFAGEVIDPVLRTVLTCVLLVFAVVLVVAAVMRWIRVESAMRSGLALPFPWIAYLLAGLLAVAGIVLAVAIVV</sequence>
<keyword evidence="4 5" id="KW-0472">Membrane</keyword>
<reference evidence="7 8" key="1">
    <citation type="submission" date="2023-07" db="EMBL/GenBank/DDBJ databases">
        <authorList>
            <person name="Girao M."/>
            <person name="Carvalho M.F."/>
        </authorList>
    </citation>
    <scope>NUCLEOTIDE SEQUENCE [LARGE SCALE GENOMIC DNA]</scope>
    <source>
        <strain evidence="7 8">YIM65754</strain>
    </source>
</reference>
<dbReference type="Proteomes" id="UP001336020">
    <property type="component" value="Unassembled WGS sequence"/>
</dbReference>
<dbReference type="Pfam" id="PF02656">
    <property type="entry name" value="DUF202"/>
    <property type="match status" value="1"/>
</dbReference>
<keyword evidence="8" id="KW-1185">Reference proteome</keyword>
<evidence type="ECO:0000256" key="3">
    <source>
        <dbReference type="ARBA" id="ARBA00022989"/>
    </source>
</evidence>
<feature type="transmembrane region" description="Helical" evidence="5">
    <location>
        <begin position="100"/>
        <end position="121"/>
    </location>
</feature>
<keyword evidence="3 5" id="KW-1133">Transmembrane helix</keyword>
<feature type="transmembrane region" description="Helical" evidence="5">
    <location>
        <begin position="59"/>
        <end position="80"/>
    </location>
</feature>
<evidence type="ECO:0000256" key="1">
    <source>
        <dbReference type="ARBA" id="ARBA00004127"/>
    </source>
</evidence>
<dbReference type="EMBL" id="JAUTXY010000008">
    <property type="protein sequence ID" value="MEE2059453.1"/>
    <property type="molecule type" value="Genomic_DNA"/>
</dbReference>
<evidence type="ECO:0000256" key="5">
    <source>
        <dbReference type="SAM" id="Phobius"/>
    </source>
</evidence>
<protein>
    <submittedName>
        <fullName evidence="7">DUF202 domain-containing protein</fullName>
    </submittedName>
</protein>
<feature type="transmembrane region" description="Helical" evidence="5">
    <location>
        <begin position="31"/>
        <end position="53"/>
    </location>
</feature>
<organism evidence="7 8">
    <name type="scientific">Rhodococcus artemisiae</name>
    <dbReference type="NCBI Taxonomy" id="714159"/>
    <lineage>
        <taxon>Bacteria</taxon>
        <taxon>Bacillati</taxon>
        <taxon>Actinomycetota</taxon>
        <taxon>Actinomycetes</taxon>
        <taxon>Mycobacteriales</taxon>
        <taxon>Nocardiaceae</taxon>
        <taxon>Rhodococcus</taxon>
    </lineage>
</organism>
<evidence type="ECO:0000313" key="7">
    <source>
        <dbReference type="EMBL" id="MEE2059453.1"/>
    </source>
</evidence>
<evidence type="ECO:0000256" key="2">
    <source>
        <dbReference type="ARBA" id="ARBA00022692"/>
    </source>
</evidence>
<keyword evidence="2 5" id="KW-0812">Transmembrane</keyword>
<proteinExistence type="predicted"/>